<name>A0ABT4U7Q8_9ACTN</name>
<accession>A0ABT4U7Q8</accession>
<keyword evidence="3" id="KW-1185">Reference proteome</keyword>
<dbReference type="Proteomes" id="UP001527866">
    <property type="component" value="Unassembled WGS sequence"/>
</dbReference>
<feature type="region of interest" description="Disordered" evidence="1">
    <location>
        <begin position="162"/>
        <end position="187"/>
    </location>
</feature>
<gene>
    <name evidence="2" type="ORF">O4J56_20320</name>
</gene>
<evidence type="ECO:0000256" key="1">
    <source>
        <dbReference type="SAM" id="MobiDB-lite"/>
    </source>
</evidence>
<organism evidence="2 3">
    <name type="scientific">Nocardiopsis endophytica</name>
    <dbReference type="NCBI Taxonomy" id="3018445"/>
    <lineage>
        <taxon>Bacteria</taxon>
        <taxon>Bacillati</taxon>
        <taxon>Actinomycetota</taxon>
        <taxon>Actinomycetes</taxon>
        <taxon>Streptosporangiales</taxon>
        <taxon>Nocardiopsidaceae</taxon>
        <taxon>Nocardiopsis</taxon>
    </lineage>
</organism>
<protein>
    <recommendedName>
        <fullName evidence="4">Universal stress protein</fullName>
    </recommendedName>
</protein>
<reference evidence="2 3" key="1">
    <citation type="submission" date="2023-01" db="EMBL/GenBank/DDBJ databases">
        <title>Draft genome sequence of Nocardiopsis sp. RSe5-2 isolated from halophytes.</title>
        <authorList>
            <person name="Duangmal K."/>
            <person name="Chantavorakit T."/>
        </authorList>
    </citation>
    <scope>NUCLEOTIDE SEQUENCE [LARGE SCALE GENOMIC DNA]</scope>
    <source>
        <strain evidence="2 3">RSe5-2</strain>
    </source>
</reference>
<dbReference type="RefSeq" id="WP_270687777.1">
    <property type="nucleotide sequence ID" value="NZ_JAQFWQ010000064.1"/>
</dbReference>
<evidence type="ECO:0008006" key="4">
    <source>
        <dbReference type="Google" id="ProtNLM"/>
    </source>
</evidence>
<comment type="caution">
    <text evidence="2">The sequence shown here is derived from an EMBL/GenBank/DDBJ whole genome shotgun (WGS) entry which is preliminary data.</text>
</comment>
<dbReference type="EMBL" id="JAQFWQ010000064">
    <property type="protein sequence ID" value="MDA2813002.1"/>
    <property type="molecule type" value="Genomic_DNA"/>
</dbReference>
<evidence type="ECO:0000313" key="2">
    <source>
        <dbReference type="EMBL" id="MDA2813002.1"/>
    </source>
</evidence>
<proteinExistence type="predicted"/>
<evidence type="ECO:0000313" key="3">
    <source>
        <dbReference type="Proteomes" id="UP001527866"/>
    </source>
</evidence>
<sequence>MRPPEAAEHALAGAAEVVAVLDGLPESLAVADWAARAAARSRARLLAALVMPARWPLDLSLLTLAPMDAADLQTRWEYAASAGAELEALTAPLAVDWELREVLPADRTRPGALLAGAAAPVVVLPHRSDRALLRARRRLGVPVLGVHPDLGCVAVHAGPVGAGRTPPFQRRAPFSPVQRTTRRRPPG</sequence>